<reference evidence="4" key="1">
    <citation type="submission" date="2021-05" db="EMBL/GenBank/DDBJ databases">
        <title>Energy efficiency and biological interactions define the core microbiome of deep oligotrophic groundwater.</title>
        <authorList>
            <person name="Mehrshad M."/>
            <person name="Lopez-Fernandez M."/>
            <person name="Bell E."/>
            <person name="Bernier-Latmani R."/>
            <person name="Bertilsson S."/>
            <person name="Dopson M."/>
        </authorList>
    </citation>
    <scope>NUCLEOTIDE SEQUENCE</scope>
    <source>
        <strain evidence="4">Modern_marine.mb.64</strain>
    </source>
</reference>
<dbReference type="Gene3D" id="2.40.160.50">
    <property type="entry name" value="membrane protein fhac: a member of the omp85/tpsb transporter family"/>
    <property type="match status" value="1"/>
</dbReference>
<proteinExistence type="predicted"/>
<dbReference type="InterPro" id="IPR000184">
    <property type="entry name" value="Bac_surfAg_D15"/>
</dbReference>
<organism evidence="4 5">
    <name type="scientific">Eiseniibacteriota bacterium</name>
    <dbReference type="NCBI Taxonomy" id="2212470"/>
    <lineage>
        <taxon>Bacteria</taxon>
        <taxon>Candidatus Eiseniibacteriota</taxon>
    </lineage>
</organism>
<sequence>MSAAYAVGYDARKFHFGGSDSVTLRMGRIAAVLLMGLFFVMAATAQESPGEGAPEDGADPAAGGTAAIEGPPGAWDFSIFPGFFVTPETGFGGGGGLIINRLQSENSPEMRQSAIAFATFYTEKRQSIVSMAPDLYFNGDNWNLSAEVSYMNFPNTLFGIGNDTPEDSEEDYTLESSSLGVRVLRRTLRSLYLGASYAVERGHILKKESGRLLDNENLPGFNGGLRSGAGLIVSWDSRNNTFYPTKGSWYLFGGEVYGGGLGSDFTYETIQVNLRRYITLRPAHILAGQVLITTAHGEVPFYRLPHLGEHLRGYYAGRYQDNAMAVAQVEYRFPVVSRFSGAVFAGAGDVSDGLEAYRLRDLKYAAGLGARYAMNEAEKINLRLDFGYGRHGGEMYIAFLEAF</sequence>
<dbReference type="Pfam" id="PF01103">
    <property type="entry name" value="Omp85"/>
    <property type="match status" value="1"/>
</dbReference>
<feature type="domain" description="Bacterial surface antigen (D15)" evidence="3">
    <location>
        <begin position="131"/>
        <end position="373"/>
    </location>
</feature>
<dbReference type="AlphaFoldDB" id="A0A948W6G9"/>
<comment type="caution">
    <text evidence="4">The sequence shown here is derived from an EMBL/GenBank/DDBJ whole genome shotgun (WGS) entry which is preliminary data.</text>
</comment>
<accession>A0A948W6G9</accession>
<evidence type="ECO:0000256" key="2">
    <source>
        <dbReference type="ARBA" id="ARBA00023136"/>
    </source>
</evidence>
<evidence type="ECO:0000313" key="5">
    <source>
        <dbReference type="Proteomes" id="UP000777784"/>
    </source>
</evidence>
<name>A0A948W6G9_UNCEI</name>
<keyword evidence="2" id="KW-0472">Membrane</keyword>
<dbReference type="GO" id="GO:0019867">
    <property type="term" value="C:outer membrane"/>
    <property type="evidence" value="ECO:0007669"/>
    <property type="project" value="InterPro"/>
</dbReference>
<comment type="subcellular location">
    <subcellularLocation>
        <location evidence="1">Membrane</location>
    </subcellularLocation>
</comment>
<evidence type="ECO:0000256" key="1">
    <source>
        <dbReference type="ARBA" id="ARBA00004370"/>
    </source>
</evidence>
<evidence type="ECO:0000313" key="4">
    <source>
        <dbReference type="EMBL" id="MBU2691494.1"/>
    </source>
</evidence>
<dbReference type="Proteomes" id="UP000777784">
    <property type="component" value="Unassembled WGS sequence"/>
</dbReference>
<evidence type="ECO:0000259" key="3">
    <source>
        <dbReference type="Pfam" id="PF01103"/>
    </source>
</evidence>
<gene>
    <name evidence="4" type="ORF">KJ970_11255</name>
</gene>
<protein>
    <submittedName>
        <fullName evidence="4">BamA/TamA family outer membrane protein</fullName>
    </submittedName>
</protein>
<dbReference type="EMBL" id="JAHJDP010000065">
    <property type="protein sequence ID" value="MBU2691494.1"/>
    <property type="molecule type" value="Genomic_DNA"/>
</dbReference>